<reference evidence="1" key="2">
    <citation type="submission" date="2023-05" db="EMBL/GenBank/DDBJ databases">
        <authorList>
            <person name="Schelkunov M.I."/>
        </authorList>
    </citation>
    <scope>NUCLEOTIDE SEQUENCE</scope>
    <source>
        <strain evidence="1">Hsosn_3</strain>
        <tissue evidence="1">Leaf</tissue>
    </source>
</reference>
<accession>A0AAD8JBL8</accession>
<proteinExistence type="predicted"/>
<gene>
    <name evidence="1" type="ORF">POM88_000699</name>
</gene>
<dbReference type="EMBL" id="JAUIZM010000001">
    <property type="protein sequence ID" value="KAK1401094.1"/>
    <property type="molecule type" value="Genomic_DNA"/>
</dbReference>
<name>A0AAD8JBL8_9APIA</name>
<keyword evidence="2" id="KW-1185">Reference proteome</keyword>
<protein>
    <submittedName>
        <fullName evidence="1">Uncharacterized protein</fullName>
    </submittedName>
</protein>
<dbReference type="Proteomes" id="UP001237642">
    <property type="component" value="Unassembled WGS sequence"/>
</dbReference>
<sequence length="138" mass="15575">MFTHISYLSIQLISTTDILTASEITKQMEGVSVCKLSDNKENIPPSTLFLATQCNNNPDLVSCSSFKPVSKKKRKLRKPLRDITHLFKNQISAPIAHFQNLDATPVVQISASAVNFRKRKANDSRHETVSKSLRMNFR</sequence>
<comment type="caution">
    <text evidence="1">The sequence shown here is derived from an EMBL/GenBank/DDBJ whole genome shotgun (WGS) entry which is preliminary data.</text>
</comment>
<reference evidence="1" key="1">
    <citation type="submission" date="2023-02" db="EMBL/GenBank/DDBJ databases">
        <title>Genome of toxic invasive species Heracleum sosnowskyi carries increased number of genes despite the absence of recent whole-genome duplications.</title>
        <authorList>
            <person name="Schelkunov M."/>
            <person name="Shtratnikova V."/>
            <person name="Makarenko M."/>
            <person name="Klepikova A."/>
            <person name="Omelchenko D."/>
            <person name="Novikova G."/>
            <person name="Obukhova E."/>
            <person name="Bogdanov V."/>
            <person name="Penin A."/>
            <person name="Logacheva M."/>
        </authorList>
    </citation>
    <scope>NUCLEOTIDE SEQUENCE</scope>
    <source>
        <strain evidence="1">Hsosn_3</strain>
        <tissue evidence="1">Leaf</tissue>
    </source>
</reference>
<dbReference type="AlphaFoldDB" id="A0AAD8JBL8"/>
<organism evidence="1 2">
    <name type="scientific">Heracleum sosnowskyi</name>
    <dbReference type="NCBI Taxonomy" id="360622"/>
    <lineage>
        <taxon>Eukaryota</taxon>
        <taxon>Viridiplantae</taxon>
        <taxon>Streptophyta</taxon>
        <taxon>Embryophyta</taxon>
        <taxon>Tracheophyta</taxon>
        <taxon>Spermatophyta</taxon>
        <taxon>Magnoliopsida</taxon>
        <taxon>eudicotyledons</taxon>
        <taxon>Gunneridae</taxon>
        <taxon>Pentapetalae</taxon>
        <taxon>asterids</taxon>
        <taxon>campanulids</taxon>
        <taxon>Apiales</taxon>
        <taxon>Apiaceae</taxon>
        <taxon>Apioideae</taxon>
        <taxon>apioid superclade</taxon>
        <taxon>Tordylieae</taxon>
        <taxon>Tordyliinae</taxon>
        <taxon>Heracleum</taxon>
    </lineage>
</organism>
<evidence type="ECO:0000313" key="2">
    <source>
        <dbReference type="Proteomes" id="UP001237642"/>
    </source>
</evidence>
<evidence type="ECO:0000313" key="1">
    <source>
        <dbReference type="EMBL" id="KAK1401094.1"/>
    </source>
</evidence>